<keyword evidence="4 5" id="KW-0408">Iron</keyword>
<evidence type="ECO:0000256" key="3">
    <source>
        <dbReference type="ARBA" id="ARBA00023002"/>
    </source>
</evidence>
<dbReference type="AlphaFoldDB" id="A0A5B7D0K4"/>
<dbReference type="GO" id="GO:0046872">
    <property type="term" value="F:metal ion binding"/>
    <property type="evidence" value="ECO:0007669"/>
    <property type="project" value="UniProtKB-KW"/>
</dbReference>
<feature type="binding site" evidence="5">
    <location>
        <position position="131"/>
    </location>
    <ligand>
        <name>Fe cation</name>
        <dbReference type="ChEBI" id="CHEBI:24875"/>
        <note>catalytic</note>
    </ligand>
</feature>
<evidence type="ECO:0000313" key="6">
    <source>
        <dbReference type="EMBL" id="MPC14988.1"/>
    </source>
</evidence>
<dbReference type="GO" id="GO:0003834">
    <property type="term" value="F:beta-carotene 15,15'-dioxygenase activity"/>
    <property type="evidence" value="ECO:0007669"/>
    <property type="project" value="TreeGrafter"/>
</dbReference>
<dbReference type="PANTHER" id="PTHR10543">
    <property type="entry name" value="BETA-CAROTENE DIOXYGENASE"/>
    <property type="match status" value="1"/>
</dbReference>
<feature type="binding site" evidence="5">
    <location>
        <position position="60"/>
    </location>
    <ligand>
        <name>Fe cation</name>
        <dbReference type="ChEBI" id="CHEBI:24875"/>
        <note>catalytic</note>
    </ligand>
</feature>
<feature type="binding site" evidence="5">
    <location>
        <position position="5"/>
    </location>
    <ligand>
        <name>Fe cation</name>
        <dbReference type="ChEBI" id="CHEBI:24875"/>
        <note>catalytic</note>
    </ligand>
</feature>
<proteinExistence type="inferred from homology"/>
<keyword evidence="3" id="KW-0560">Oxidoreductase</keyword>
<comment type="caution">
    <text evidence="6">The sequence shown here is derived from an EMBL/GenBank/DDBJ whole genome shotgun (WGS) entry which is preliminary data.</text>
</comment>
<organism evidence="6 7">
    <name type="scientific">Portunus trituberculatus</name>
    <name type="common">Swimming crab</name>
    <name type="synonym">Neptunus trituberculatus</name>
    <dbReference type="NCBI Taxonomy" id="210409"/>
    <lineage>
        <taxon>Eukaryota</taxon>
        <taxon>Metazoa</taxon>
        <taxon>Ecdysozoa</taxon>
        <taxon>Arthropoda</taxon>
        <taxon>Crustacea</taxon>
        <taxon>Multicrustacea</taxon>
        <taxon>Malacostraca</taxon>
        <taxon>Eumalacostraca</taxon>
        <taxon>Eucarida</taxon>
        <taxon>Decapoda</taxon>
        <taxon>Pleocyemata</taxon>
        <taxon>Brachyura</taxon>
        <taxon>Eubrachyura</taxon>
        <taxon>Portunoidea</taxon>
        <taxon>Portunidae</taxon>
        <taxon>Portuninae</taxon>
        <taxon>Portunus</taxon>
    </lineage>
</organism>
<protein>
    <submittedName>
        <fullName evidence="6">Beta,beta-carotene 9',10'-oxygenase</fullName>
    </submittedName>
</protein>
<dbReference type="Proteomes" id="UP000324222">
    <property type="component" value="Unassembled WGS sequence"/>
</dbReference>
<dbReference type="InterPro" id="IPR004294">
    <property type="entry name" value="Carotenoid_Oase"/>
</dbReference>
<reference evidence="6 7" key="1">
    <citation type="submission" date="2019-05" db="EMBL/GenBank/DDBJ databases">
        <title>Another draft genome of Portunus trituberculatus and its Hox gene families provides insights of decapod evolution.</title>
        <authorList>
            <person name="Jeong J.-H."/>
            <person name="Song I."/>
            <person name="Kim S."/>
            <person name="Choi T."/>
            <person name="Kim D."/>
            <person name="Ryu S."/>
            <person name="Kim W."/>
        </authorList>
    </citation>
    <scope>NUCLEOTIDE SEQUENCE [LARGE SCALE GENOMIC DNA]</scope>
    <source>
        <tissue evidence="6">Muscle</tissue>
    </source>
</reference>
<accession>A0A5B7D0K4</accession>
<sequence length="353" mass="40086">MATAHPHIEPDGTVYNLGSSFSLINGPELRIVRFPEGNLEGASVVGTASSRWRTAFPYVHSFAMTENYWVVGEQPLVLSLGKLFRQYVTFRKMIDALTWLPDENLRLIVIDRKTGKPLPTTYTAPPIILFHHINAWEEDGHLVVDFLGTMNGLHYTSFFFSNFKKSDTDPSKVIPDAKACRLVLPLEVTAEEATEKHQFTLKDTLYTAVRKENGELHCTPTLLSPVMFELPRINYLRNGLPYRYTYGVTGGSELFYQRLLKLDVETGKTWYFQEEGYVAAEPIFVPRPGSTKEDDGIILSSLLKLNDPRYVALLVLNAKDMSQLAKVRFTAEGDVTYPFHGQFVDPRQEVHLY</sequence>
<evidence type="ECO:0000256" key="4">
    <source>
        <dbReference type="ARBA" id="ARBA00023004"/>
    </source>
</evidence>
<evidence type="ECO:0000256" key="5">
    <source>
        <dbReference type="PIRSR" id="PIRSR604294-1"/>
    </source>
</evidence>
<dbReference type="OrthoDB" id="1069523at2759"/>
<feature type="binding site" evidence="5">
    <location>
        <position position="340"/>
    </location>
    <ligand>
        <name>Fe cation</name>
        <dbReference type="ChEBI" id="CHEBI:24875"/>
        <note>catalytic</note>
    </ligand>
</feature>
<evidence type="ECO:0000256" key="1">
    <source>
        <dbReference type="ARBA" id="ARBA00006787"/>
    </source>
</evidence>
<dbReference type="EMBL" id="VSRR010000394">
    <property type="protein sequence ID" value="MPC14988.1"/>
    <property type="molecule type" value="Genomic_DNA"/>
</dbReference>
<dbReference type="PANTHER" id="PTHR10543:SF24">
    <property type="entry name" value="CAROTENOID ISOMEROOXYGENASE"/>
    <property type="match status" value="1"/>
</dbReference>
<evidence type="ECO:0000256" key="2">
    <source>
        <dbReference type="ARBA" id="ARBA00022723"/>
    </source>
</evidence>
<dbReference type="GO" id="GO:0042574">
    <property type="term" value="P:retinal metabolic process"/>
    <property type="evidence" value="ECO:0007669"/>
    <property type="project" value="TreeGrafter"/>
</dbReference>
<dbReference type="GO" id="GO:0010436">
    <property type="term" value="F:carotenoid dioxygenase activity"/>
    <property type="evidence" value="ECO:0007669"/>
    <property type="project" value="TreeGrafter"/>
</dbReference>
<dbReference type="GO" id="GO:0016121">
    <property type="term" value="P:carotene catabolic process"/>
    <property type="evidence" value="ECO:0007669"/>
    <property type="project" value="TreeGrafter"/>
</dbReference>
<dbReference type="Pfam" id="PF03055">
    <property type="entry name" value="RPE65"/>
    <property type="match status" value="1"/>
</dbReference>
<comment type="similarity">
    <text evidence="1">Belongs to the carotenoid oxygenase family.</text>
</comment>
<keyword evidence="2 5" id="KW-0479">Metal-binding</keyword>
<name>A0A5B7D0K4_PORTR</name>
<gene>
    <name evidence="6" type="primary">Bco2</name>
    <name evidence="6" type="ORF">E2C01_007768</name>
</gene>
<comment type="cofactor">
    <cofactor evidence="5">
        <name>Fe(2+)</name>
        <dbReference type="ChEBI" id="CHEBI:29033"/>
    </cofactor>
    <text evidence="5">Binds 1 Fe(2+) ion per subunit.</text>
</comment>
<evidence type="ECO:0000313" key="7">
    <source>
        <dbReference type="Proteomes" id="UP000324222"/>
    </source>
</evidence>
<keyword evidence="7" id="KW-1185">Reference proteome</keyword>